<keyword evidence="1" id="KW-0472">Membrane</keyword>
<comment type="caution">
    <text evidence="2">The sequence shown here is derived from an EMBL/GenBank/DDBJ whole genome shotgun (WGS) entry which is preliminary data.</text>
</comment>
<feature type="transmembrane region" description="Helical" evidence="1">
    <location>
        <begin position="15"/>
        <end position="36"/>
    </location>
</feature>
<organism evidence="2">
    <name type="scientific">marine sediment metagenome</name>
    <dbReference type="NCBI Taxonomy" id="412755"/>
    <lineage>
        <taxon>unclassified sequences</taxon>
        <taxon>metagenomes</taxon>
        <taxon>ecological metagenomes</taxon>
    </lineage>
</organism>
<name>X1EYW9_9ZZZZ</name>
<dbReference type="EMBL" id="BARU01014877">
    <property type="protein sequence ID" value="GAH37782.1"/>
    <property type="molecule type" value="Genomic_DNA"/>
</dbReference>
<proteinExistence type="predicted"/>
<dbReference type="AlphaFoldDB" id="X1EYW9"/>
<accession>X1EYW9</accession>
<reference evidence="2" key="1">
    <citation type="journal article" date="2014" name="Front. Microbiol.">
        <title>High frequency of phylogenetically diverse reductive dehalogenase-homologous genes in deep subseafloor sedimentary metagenomes.</title>
        <authorList>
            <person name="Kawai M."/>
            <person name="Futagami T."/>
            <person name="Toyoda A."/>
            <person name="Takaki Y."/>
            <person name="Nishi S."/>
            <person name="Hori S."/>
            <person name="Arai W."/>
            <person name="Tsubouchi T."/>
            <person name="Morono Y."/>
            <person name="Uchiyama I."/>
            <person name="Ito T."/>
            <person name="Fujiyama A."/>
            <person name="Inagaki F."/>
            <person name="Takami H."/>
        </authorList>
    </citation>
    <scope>NUCLEOTIDE SEQUENCE</scope>
    <source>
        <strain evidence="2">Expedition CK06-06</strain>
    </source>
</reference>
<feature type="non-terminal residue" evidence="2">
    <location>
        <position position="85"/>
    </location>
</feature>
<evidence type="ECO:0000313" key="2">
    <source>
        <dbReference type="EMBL" id="GAH37782.1"/>
    </source>
</evidence>
<keyword evidence="1" id="KW-0812">Transmembrane</keyword>
<evidence type="ECO:0000256" key="1">
    <source>
        <dbReference type="SAM" id="Phobius"/>
    </source>
</evidence>
<gene>
    <name evidence="2" type="ORF">S03H2_25973</name>
</gene>
<sequence length="85" mass="8990">MSANRSAATPSPRRLRLVGIVALVVALALAITGIGARTHREHALKQKVDTDSVPTVTLIAPAAGESKQQLVLPSNVQAYYDAPIY</sequence>
<protein>
    <submittedName>
        <fullName evidence="2">Uncharacterized protein</fullName>
    </submittedName>
</protein>
<keyword evidence="1" id="KW-1133">Transmembrane helix</keyword>